<dbReference type="EMBL" id="JAVHJO010000001">
    <property type="protein sequence ID" value="KAK6543499.1"/>
    <property type="molecule type" value="Genomic_DNA"/>
</dbReference>
<dbReference type="AlphaFoldDB" id="A0AAV9XND7"/>
<feature type="signal peptide" evidence="1">
    <location>
        <begin position="1"/>
        <end position="19"/>
    </location>
</feature>
<dbReference type="Proteomes" id="UP001365542">
    <property type="component" value="Unassembled WGS sequence"/>
</dbReference>
<feature type="chain" id="PRO_5043799290" description="Secreted protein" evidence="1">
    <location>
        <begin position="20"/>
        <end position="276"/>
    </location>
</feature>
<reference evidence="2 3" key="1">
    <citation type="submission" date="2019-10" db="EMBL/GenBank/DDBJ databases">
        <authorList>
            <person name="Palmer J.M."/>
        </authorList>
    </citation>
    <scope>NUCLEOTIDE SEQUENCE [LARGE SCALE GENOMIC DNA]</scope>
    <source>
        <strain evidence="2 3">TWF694</strain>
    </source>
</reference>
<gene>
    <name evidence="2" type="ORF">TWF694_000245</name>
</gene>
<evidence type="ECO:0000256" key="1">
    <source>
        <dbReference type="SAM" id="SignalP"/>
    </source>
</evidence>
<keyword evidence="3" id="KW-1185">Reference proteome</keyword>
<comment type="caution">
    <text evidence="2">The sequence shown here is derived from an EMBL/GenBank/DDBJ whole genome shotgun (WGS) entry which is preliminary data.</text>
</comment>
<organism evidence="2 3">
    <name type="scientific">Orbilia ellipsospora</name>
    <dbReference type="NCBI Taxonomy" id="2528407"/>
    <lineage>
        <taxon>Eukaryota</taxon>
        <taxon>Fungi</taxon>
        <taxon>Dikarya</taxon>
        <taxon>Ascomycota</taxon>
        <taxon>Pezizomycotina</taxon>
        <taxon>Orbiliomycetes</taxon>
        <taxon>Orbiliales</taxon>
        <taxon>Orbiliaceae</taxon>
        <taxon>Orbilia</taxon>
    </lineage>
</organism>
<evidence type="ECO:0000313" key="3">
    <source>
        <dbReference type="Proteomes" id="UP001365542"/>
    </source>
</evidence>
<accession>A0AAV9XND7</accession>
<evidence type="ECO:0008006" key="4">
    <source>
        <dbReference type="Google" id="ProtNLM"/>
    </source>
</evidence>
<proteinExistence type="predicted"/>
<keyword evidence="1" id="KW-0732">Signal</keyword>
<sequence length="276" mass="28222">MKVTALLLAAMSAATAVNADAPTAAAGCNHDNCLRGLLGKSATLASSDCTAFLRVTVTDYTSTTSTIYTPTAAKMMMKRDSMTTISPSAYPTYAACSSTVAGQINGAKSTIAGFQRYSSACSCINALPTGTSTVQAVQTVSVEKFALGVTCLGTDSYFVMINDNGVLLAHDFNTVYPAALFNLDADGDLSYNGVKVVTTTGPDASYLYADGSAGDAISCPFLGSPTFALNPTCSSGGTKTNLSISGSGPGVWAMYLSSDTTACTMNAYVVQPGNVD</sequence>
<name>A0AAV9XND7_9PEZI</name>
<protein>
    <recommendedName>
        <fullName evidence="4">Secreted protein</fullName>
    </recommendedName>
</protein>
<evidence type="ECO:0000313" key="2">
    <source>
        <dbReference type="EMBL" id="KAK6543499.1"/>
    </source>
</evidence>